<evidence type="ECO:0000313" key="3">
    <source>
        <dbReference type="EMBL" id="SDH54455.1"/>
    </source>
</evidence>
<feature type="compositionally biased region" description="Basic and acidic residues" evidence="1">
    <location>
        <begin position="535"/>
        <end position="547"/>
    </location>
</feature>
<reference evidence="4" key="1">
    <citation type="submission" date="2016-10" db="EMBL/GenBank/DDBJ databases">
        <authorList>
            <person name="Varghese N."/>
            <person name="Submissions S."/>
        </authorList>
    </citation>
    <scope>NUCLEOTIDE SEQUENCE [LARGE SCALE GENOMIC DNA]</scope>
    <source>
        <strain evidence="4">DSM 17933</strain>
    </source>
</reference>
<feature type="region of interest" description="Disordered" evidence="1">
    <location>
        <begin position="535"/>
        <end position="568"/>
    </location>
</feature>
<protein>
    <submittedName>
        <fullName evidence="3">Relaxase/Mobilisation nuclease domain-containing protein</fullName>
    </submittedName>
</protein>
<name>A0A1G8D9T5_9SPHI</name>
<evidence type="ECO:0000256" key="1">
    <source>
        <dbReference type="SAM" id="MobiDB-lite"/>
    </source>
</evidence>
<sequence>MVVKFLNSNSSFNGVSYNTNKMEKDKGELMKTENFGYLQGIPNVMPEEYKNYLRAHSSTNFVVQDKQLHLVLSGEGREYNKHQLTDMADAFMKEMGYGKNPYMVVFHNDTANNHVHIVSSRINSEGKKINDSFEYKRAMAAIQKIIKNDVAYSTIAQVQKSFDYSISTVAQFKLLFEQQGYSVSYNDKDMTLRKYDDIQQIIPMEKVNSLIAESKKDNTRILQLKSIINKYKGRSDASISVVYEPSKFEDVKKPIGYTSDLAKVLKEKFGLDIVYHGKKGLPPYGYSIIDHANKAVYKGGEIMPLKEFIDNSNYKSRTIQDTEPIQITVDGFKEKEASARIFGERLGRVFFAAIPKEKMALINVILKSALHEFNSVSEGLSRHKIELVTDNQGLYVLDKSSNIMIDAKRVLSTSDYALMARRSGLKLPQKEKEVILNTDNSKAYSLKGILKNHGAANYQFDKDGKPSYFIELLKPDGTLKMVWGIDLERAVAESGYQVGDTVQLNYKGFNEVQIQVPVKDAQGNTTHYEEKVVKRNDWEISEPDERSNSNSYQGNTSEGAVSQPVMSSHDESALLDAIQNFELSIANDIDDEQINGRNRRRVRKSRVNTR</sequence>
<dbReference type="EMBL" id="FNCH01000028">
    <property type="protein sequence ID" value="SDH54455.1"/>
    <property type="molecule type" value="Genomic_DNA"/>
</dbReference>
<dbReference type="OrthoDB" id="915634at2"/>
<gene>
    <name evidence="3" type="ORF">SAMN05421827_12859</name>
</gene>
<evidence type="ECO:0000259" key="2">
    <source>
        <dbReference type="Pfam" id="PF03432"/>
    </source>
</evidence>
<dbReference type="InterPro" id="IPR005094">
    <property type="entry name" value="Endonuclease_MobA/VirD2"/>
</dbReference>
<accession>A0A1G8D9T5</accession>
<dbReference type="AlphaFoldDB" id="A0A1G8D9T5"/>
<proteinExistence type="predicted"/>
<dbReference type="RefSeq" id="WP_090504186.1">
    <property type="nucleotide sequence ID" value="NZ_FNCH01000028.1"/>
</dbReference>
<organism evidence="3 4">
    <name type="scientific">Pedobacter terrae</name>
    <dbReference type="NCBI Taxonomy" id="405671"/>
    <lineage>
        <taxon>Bacteria</taxon>
        <taxon>Pseudomonadati</taxon>
        <taxon>Bacteroidota</taxon>
        <taxon>Sphingobacteriia</taxon>
        <taxon>Sphingobacteriales</taxon>
        <taxon>Sphingobacteriaceae</taxon>
        <taxon>Pedobacter</taxon>
    </lineage>
</organism>
<feature type="compositionally biased region" description="Polar residues" evidence="1">
    <location>
        <begin position="548"/>
        <end position="566"/>
    </location>
</feature>
<dbReference type="STRING" id="405671.SAMN05421827_12859"/>
<feature type="domain" description="MobA/VirD2-like nuclease" evidence="2">
    <location>
        <begin position="17"/>
        <end position="146"/>
    </location>
</feature>
<dbReference type="Pfam" id="PF03432">
    <property type="entry name" value="Relaxase"/>
    <property type="match status" value="1"/>
</dbReference>
<keyword evidence="4" id="KW-1185">Reference proteome</keyword>
<evidence type="ECO:0000313" key="4">
    <source>
        <dbReference type="Proteomes" id="UP000199643"/>
    </source>
</evidence>
<dbReference type="Proteomes" id="UP000199643">
    <property type="component" value="Unassembled WGS sequence"/>
</dbReference>